<dbReference type="InterPro" id="IPR036097">
    <property type="entry name" value="HisK_dim/P_sf"/>
</dbReference>
<evidence type="ECO:0000256" key="10">
    <source>
        <dbReference type="ARBA" id="ARBA00022840"/>
    </source>
</evidence>
<dbReference type="InterPro" id="IPR003594">
    <property type="entry name" value="HATPase_dom"/>
</dbReference>
<keyword evidence="10" id="KW-0067">ATP-binding</keyword>
<dbReference type="RefSeq" id="WP_179635690.1">
    <property type="nucleotide sequence ID" value="NZ_JACCFH010000001.1"/>
</dbReference>
<feature type="transmembrane region" description="Helical" evidence="13">
    <location>
        <begin position="326"/>
        <end position="347"/>
    </location>
</feature>
<feature type="domain" description="Histidine kinase" evidence="14">
    <location>
        <begin position="425"/>
        <end position="641"/>
    </location>
</feature>
<dbReference type="InterPro" id="IPR003661">
    <property type="entry name" value="HisK_dim/P_dom"/>
</dbReference>
<dbReference type="InterPro" id="IPR005467">
    <property type="entry name" value="His_kinase_dom"/>
</dbReference>
<keyword evidence="16" id="KW-1185">Reference proteome</keyword>
<keyword evidence="11 13" id="KW-1133">Transmembrane helix</keyword>
<dbReference type="Gene3D" id="3.30.450.20">
    <property type="entry name" value="PAS domain"/>
    <property type="match status" value="2"/>
</dbReference>
<comment type="catalytic activity">
    <reaction evidence="1">
        <text>ATP + protein L-histidine = ADP + protein N-phospho-L-histidine.</text>
        <dbReference type="EC" id="2.7.13.3"/>
    </reaction>
</comment>
<dbReference type="SUPFAM" id="SSF55874">
    <property type="entry name" value="ATPase domain of HSP90 chaperone/DNA topoisomerase II/histidine kinase"/>
    <property type="match status" value="1"/>
</dbReference>
<dbReference type="Pfam" id="PF02518">
    <property type="entry name" value="HATPase_c"/>
    <property type="match status" value="1"/>
</dbReference>
<evidence type="ECO:0000256" key="5">
    <source>
        <dbReference type="ARBA" id="ARBA00022553"/>
    </source>
</evidence>
<evidence type="ECO:0000256" key="2">
    <source>
        <dbReference type="ARBA" id="ARBA00004651"/>
    </source>
</evidence>
<evidence type="ECO:0000313" key="16">
    <source>
        <dbReference type="Proteomes" id="UP000518288"/>
    </source>
</evidence>
<dbReference type="EMBL" id="JACCFH010000001">
    <property type="protein sequence ID" value="NYG35142.1"/>
    <property type="molecule type" value="Genomic_DNA"/>
</dbReference>
<dbReference type="CDD" id="cd12914">
    <property type="entry name" value="PDC1_DGC_like"/>
    <property type="match status" value="1"/>
</dbReference>
<keyword evidence="4" id="KW-1003">Cell membrane</keyword>
<keyword evidence="6 15" id="KW-0808">Transferase</keyword>
<dbReference type="InterPro" id="IPR029151">
    <property type="entry name" value="Sensor-like_sf"/>
</dbReference>
<dbReference type="PANTHER" id="PTHR43065:SF46">
    <property type="entry name" value="C4-DICARBOXYLATE TRANSPORT SENSOR PROTEIN DCTB"/>
    <property type="match status" value="1"/>
</dbReference>
<keyword evidence="8" id="KW-0547">Nucleotide-binding</keyword>
<dbReference type="PANTHER" id="PTHR43065">
    <property type="entry name" value="SENSOR HISTIDINE KINASE"/>
    <property type="match status" value="1"/>
</dbReference>
<dbReference type="InterPro" id="IPR004358">
    <property type="entry name" value="Sig_transdc_His_kin-like_C"/>
</dbReference>
<keyword evidence="7 13" id="KW-0812">Transmembrane</keyword>
<dbReference type="Gene3D" id="1.10.287.130">
    <property type="match status" value="1"/>
</dbReference>
<dbReference type="PROSITE" id="PS50109">
    <property type="entry name" value="HIS_KIN"/>
    <property type="match status" value="1"/>
</dbReference>
<accession>A0A7Y9U8Q8</accession>
<dbReference type="GO" id="GO:0000155">
    <property type="term" value="F:phosphorelay sensor kinase activity"/>
    <property type="evidence" value="ECO:0007669"/>
    <property type="project" value="InterPro"/>
</dbReference>
<evidence type="ECO:0000256" key="3">
    <source>
        <dbReference type="ARBA" id="ARBA00012438"/>
    </source>
</evidence>
<dbReference type="GO" id="GO:0005886">
    <property type="term" value="C:plasma membrane"/>
    <property type="evidence" value="ECO:0007669"/>
    <property type="project" value="UniProtKB-SubCell"/>
</dbReference>
<dbReference type="PRINTS" id="PR00344">
    <property type="entry name" value="BCTRLSENSOR"/>
</dbReference>
<evidence type="ECO:0000313" key="15">
    <source>
        <dbReference type="EMBL" id="NYG35142.1"/>
    </source>
</evidence>
<dbReference type="Proteomes" id="UP000518288">
    <property type="component" value="Unassembled WGS sequence"/>
</dbReference>
<dbReference type="InterPro" id="IPR036890">
    <property type="entry name" value="HATPase_C_sf"/>
</dbReference>
<comment type="caution">
    <text evidence="15">The sequence shown here is derived from an EMBL/GenBank/DDBJ whole genome shotgun (WGS) entry which is preliminary data.</text>
</comment>
<reference evidence="15 16" key="1">
    <citation type="submission" date="2020-07" db="EMBL/GenBank/DDBJ databases">
        <title>Genomic Encyclopedia of Archaeal and Bacterial Type Strains, Phase II (KMG-II): from individual species to whole genera.</title>
        <authorList>
            <person name="Goeker M."/>
        </authorList>
    </citation>
    <scope>NUCLEOTIDE SEQUENCE [LARGE SCALE GENOMIC DNA]</scope>
    <source>
        <strain evidence="15 16">DSM 21226</strain>
    </source>
</reference>
<evidence type="ECO:0000256" key="9">
    <source>
        <dbReference type="ARBA" id="ARBA00022777"/>
    </source>
</evidence>
<dbReference type="InterPro" id="IPR017055">
    <property type="entry name" value="Sig_transdc_His_kinase_DctB"/>
</dbReference>
<keyword evidence="5" id="KW-0597">Phosphoprotein</keyword>
<dbReference type="Gene3D" id="3.30.565.10">
    <property type="entry name" value="Histidine kinase-like ATPase, C-terminal domain"/>
    <property type="match status" value="1"/>
</dbReference>
<evidence type="ECO:0000256" key="11">
    <source>
        <dbReference type="ARBA" id="ARBA00022989"/>
    </source>
</evidence>
<keyword evidence="13" id="KW-0472">Membrane</keyword>
<evidence type="ECO:0000256" key="6">
    <source>
        <dbReference type="ARBA" id="ARBA00022679"/>
    </source>
</evidence>
<sequence length="650" mass="71608">MEHRGTDTEPSRIFGPRRPIWPSLRRLLGIVLAGLAVGLAGWSGFRISEQHGTLALRDESNHRLDLFASAVEGMVKRLEHVPATIQLNQDVQALLLEPRHALRVSRVNDYLRRLNAHLGSLAVFVLDERGVVVASSNSELGDDSQLGEDLSFRPYFLEALSGQVGRHFAIGAKSGQPGYFVSHPIRDGARVLGVATIKISLDPVDEVWDMLGAPALLADTNQVVILSSRPEWRYTALAELSLERRVDLQITRLYNNQQIPRFPLPVKLSIDEDSQVLEGVLPGGLPPDSDAARPVRSSTLVLGRTLDGMDWRLLIFSDLRSVRNQAVLNSMLSAVAAGFVLLLALYLNQRRRIARQKIESRQMLERANTELEHKVARRTRALTDSNTRLRREIAEREQAELTLRAAQDELVHVAKMAVLGQLATGITHELTQPLGAIRTLSGNALEFMRRGDLKAVQGNLQFVTRLADQMGNIIQPLKGFARKSLAQPAATDVAHAVSNALFLYDQRLRKEGITVHNRCEPGQIIAWCDPNRLEQVLINLIGNAMDAMRDTAVKVLTLEAVSDPACTPPLRIEVSDSGPGVPEDVRQRLFEPFFTTKEAGVGLGLGLAISRDIVREFHGDLEADNLPGGGACFTVRLPAAPDPEEEPTTT</sequence>
<keyword evidence="12" id="KW-0902">Two-component regulatory system</keyword>
<evidence type="ECO:0000259" key="14">
    <source>
        <dbReference type="PROSITE" id="PS50109"/>
    </source>
</evidence>
<dbReference type="SUPFAM" id="SSF103190">
    <property type="entry name" value="Sensory domain-like"/>
    <property type="match status" value="1"/>
</dbReference>
<dbReference type="CDD" id="cd00082">
    <property type="entry name" value="HisKA"/>
    <property type="match status" value="1"/>
</dbReference>
<evidence type="ECO:0000256" key="7">
    <source>
        <dbReference type="ARBA" id="ARBA00022692"/>
    </source>
</evidence>
<organism evidence="15 16">
    <name type="scientific">Sphaerotilus montanus</name>
    <dbReference type="NCBI Taxonomy" id="522889"/>
    <lineage>
        <taxon>Bacteria</taxon>
        <taxon>Pseudomonadati</taxon>
        <taxon>Pseudomonadota</taxon>
        <taxon>Betaproteobacteria</taxon>
        <taxon>Burkholderiales</taxon>
        <taxon>Sphaerotilaceae</taxon>
        <taxon>Sphaerotilus</taxon>
    </lineage>
</organism>
<evidence type="ECO:0000256" key="12">
    <source>
        <dbReference type="ARBA" id="ARBA00023012"/>
    </source>
</evidence>
<evidence type="ECO:0000256" key="8">
    <source>
        <dbReference type="ARBA" id="ARBA00022741"/>
    </source>
</evidence>
<evidence type="ECO:0000256" key="13">
    <source>
        <dbReference type="SAM" id="Phobius"/>
    </source>
</evidence>
<evidence type="ECO:0000256" key="1">
    <source>
        <dbReference type="ARBA" id="ARBA00000085"/>
    </source>
</evidence>
<proteinExistence type="predicted"/>
<keyword evidence="9 15" id="KW-0418">Kinase</keyword>
<dbReference type="SMART" id="SM00387">
    <property type="entry name" value="HATPase_c"/>
    <property type="match status" value="1"/>
</dbReference>
<evidence type="ECO:0000256" key="4">
    <source>
        <dbReference type="ARBA" id="ARBA00022475"/>
    </source>
</evidence>
<dbReference type="PIRSF" id="PIRSF036431">
    <property type="entry name" value="STHK_DctB"/>
    <property type="match status" value="1"/>
</dbReference>
<dbReference type="GO" id="GO:0005524">
    <property type="term" value="F:ATP binding"/>
    <property type="evidence" value="ECO:0007669"/>
    <property type="project" value="UniProtKB-KW"/>
</dbReference>
<name>A0A7Y9U8Q8_9BURK</name>
<feature type="transmembrane region" description="Helical" evidence="13">
    <location>
        <begin position="27"/>
        <end position="45"/>
    </location>
</feature>
<dbReference type="EC" id="2.7.13.3" evidence="3"/>
<dbReference type="AlphaFoldDB" id="A0A7Y9U8Q8"/>
<comment type="subcellular location">
    <subcellularLocation>
        <location evidence="2">Cell membrane</location>
        <topology evidence="2">Multi-pass membrane protein</topology>
    </subcellularLocation>
</comment>
<dbReference type="SUPFAM" id="SSF47384">
    <property type="entry name" value="Homodimeric domain of signal transducing histidine kinase"/>
    <property type="match status" value="1"/>
</dbReference>
<protein>
    <recommendedName>
        <fullName evidence="3">histidine kinase</fullName>
        <ecNumber evidence="3">2.7.13.3</ecNumber>
    </recommendedName>
</protein>
<gene>
    <name evidence="15" type="ORF">BDD16_004128</name>
</gene>